<evidence type="ECO:0000313" key="3">
    <source>
        <dbReference type="Proteomes" id="UP001295444"/>
    </source>
</evidence>
<feature type="region of interest" description="Disordered" evidence="1">
    <location>
        <begin position="145"/>
        <end position="171"/>
    </location>
</feature>
<sequence>MDNNPGLINSLTSPALLVMVTSSDGSLGVTQQPPHYTVPMSMEKPPQITYLSPAYPLLYPPQEHMNSSCPPQLLSLPPQYGHHHLDRGNVGVLGYSALHPFGAFRLSEGVERLQSGFLNPKRMKGEVDPLQIRYLSMEAGMDISHVPGGSGITPTTHRKSPKPRPSSHKKGDVVNLTRFYI</sequence>
<evidence type="ECO:0000256" key="1">
    <source>
        <dbReference type="SAM" id="MobiDB-lite"/>
    </source>
</evidence>
<protein>
    <submittedName>
        <fullName evidence="2">Uncharacterized protein</fullName>
    </submittedName>
</protein>
<dbReference type="EMBL" id="OW240914">
    <property type="protein sequence ID" value="CAH2272775.1"/>
    <property type="molecule type" value="Genomic_DNA"/>
</dbReference>
<dbReference type="Proteomes" id="UP001295444">
    <property type="component" value="Chromosome 03"/>
</dbReference>
<dbReference type="AlphaFoldDB" id="A0AAD1VTI2"/>
<proteinExistence type="predicted"/>
<feature type="compositionally biased region" description="Basic residues" evidence="1">
    <location>
        <begin position="156"/>
        <end position="168"/>
    </location>
</feature>
<gene>
    <name evidence="2" type="ORF">PECUL_23A048082</name>
</gene>
<evidence type="ECO:0000313" key="2">
    <source>
        <dbReference type="EMBL" id="CAH2272775.1"/>
    </source>
</evidence>
<name>A0AAD1VTI2_PELCU</name>
<accession>A0AAD1VTI2</accession>
<organism evidence="2 3">
    <name type="scientific">Pelobates cultripes</name>
    <name type="common">Western spadefoot toad</name>
    <dbReference type="NCBI Taxonomy" id="61616"/>
    <lineage>
        <taxon>Eukaryota</taxon>
        <taxon>Metazoa</taxon>
        <taxon>Chordata</taxon>
        <taxon>Craniata</taxon>
        <taxon>Vertebrata</taxon>
        <taxon>Euteleostomi</taxon>
        <taxon>Amphibia</taxon>
        <taxon>Batrachia</taxon>
        <taxon>Anura</taxon>
        <taxon>Pelobatoidea</taxon>
        <taxon>Pelobatidae</taxon>
        <taxon>Pelobates</taxon>
    </lineage>
</organism>
<keyword evidence="3" id="KW-1185">Reference proteome</keyword>
<reference evidence="2" key="1">
    <citation type="submission" date="2022-03" db="EMBL/GenBank/DDBJ databases">
        <authorList>
            <person name="Alioto T."/>
            <person name="Alioto T."/>
            <person name="Gomez Garrido J."/>
        </authorList>
    </citation>
    <scope>NUCLEOTIDE SEQUENCE</scope>
</reference>